<organism evidence="7 9">
    <name type="scientific">Didymodactylos carnosus</name>
    <dbReference type="NCBI Taxonomy" id="1234261"/>
    <lineage>
        <taxon>Eukaryota</taxon>
        <taxon>Metazoa</taxon>
        <taxon>Spiralia</taxon>
        <taxon>Gnathifera</taxon>
        <taxon>Rotifera</taxon>
        <taxon>Eurotatoria</taxon>
        <taxon>Bdelloidea</taxon>
        <taxon>Philodinida</taxon>
        <taxon>Philodinidae</taxon>
        <taxon>Didymodactylos</taxon>
    </lineage>
</organism>
<evidence type="ECO:0000313" key="9">
    <source>
        <dbReference type="Proteomes" id="UP000663829"/>
    </source>
</evidence>
<comment type="caution">
    <text evidence="7">The sequence shown here is derived from an EMBL/GenBank/DDBJ whole genome shotgun (WGS) entry which is preliminary data.</text>
</comment>
<gene>
    <name evidence="7" type="ORF">GPM918_LOCUS11599</name>
    <name evidence="8" type="ORF">SRO942_LOCUS11597</name>
</gene>
<evidence type="ECO:0000259" key="6">
    <source>
        <dbReference type="Pfam" id="PF12867"/>
    </source>
</evidence>
<dbReference type="SUPFAM" id="SSF56436">
    <property type="entry name" value="C-type lectin-like"/>
    <property type="match status" value="1"/>
</dbReference>
<dbReference type="InterPro" id="IPR027577">
    <property type="entry name" value="OvoA_Nterm"/>
</dbReference>
<dbReference type="OrthoDB" id="659at2759"/>
<evidence type="ECO:0000256" key="2">
    <source>
        <dbReference type="ARBA" id="ARBA00023002"/>
    </source>
</evidence>
<accession>A0A814DSC8</accession>
<dbReference type="PANTHER" id="PTHR23150:SF26">
    <property type="entry name" value="GENERIC METHYLTRANSFERASE"/>
    <property type="match status" value="1"/>
</dbReference>
<dbReference type="Proteomes" id="UP000663829">
    <property type="component" value="Unassembled WGS sequence"/>
</dbReference>
<dbReference type="Gene3D" id="3.90.1580.10">
    <property type="entry name" value="paralog of FGE (formylglycine-generating enzyme)"/>
    <property type="match status" value="1"/>
</dbReference>
<proteinExistence type="inferred from homology"/>
<dbReference type="Proteomes" id="UP000681722">
    <property type="component" value="Unassembled WGS sequence"/>
</dbReference>
<evidence type="ECO:0000256" key="1">
    <source>
        <dbReference type="ARBA" id="ARBA00005310"/>
    </source>
</evidence>
<name>A0A814DSC8_9BILA</name>
<sequence length="745" mass="87286">MKDKTLYNNKQEEALRSEDVLTGKLTFHSLQPPDLSKCTKDEIKEYFENTYDLTESLFTSLVDTSCFYKCPDKLRLPLIFYYGHTAAVFMNKLVLADLIKPEERINVEFETVFETGVDEMSWDDIENFRMGGEYKWPTVKQVHDYRMQVRQLILKVIERTPLLLPIGWDSPWWAFFMGFEHERIHLETSSVLIRQMPIHMVNMPDAWTYGPFNFESSPPENLFISVEKTKVILGKSYNYPSYGWDNEYGRVEETVLPFEATTFKITNEEYLKFVEAGGYTNSCIDSWTEEGQHWLKSRHANHPIFWICNNGCKSGCGSTLGDYSHCTPDDGSNNFSTKENIHKRPDFPYRLRLMFNAIDMPYNWPVEVNYHEAKAYCNWKGKGFRLITEAEHHALRDLPVFENFQPLTNDTSCDIIYNKCNQINHNLQFGSSTPVNYYPANKKGFHDVFGNVWEWCEDNFNGFPGGQTHYLYHDFSNPCYDGRHNMIMGGSWASTGDEASRFARYMFRRHFFQHCGFRVARSPTSSENNLEKSDPKVRLVQNSVYILGYGVSENPIALDQKLYEIHRYQTENTQYLYETDRTETLCYEDEYSGIYNMVTEYRHYLASMFSPIDRAFLIQRNIQNARNHWGEDDSRMMNGTHVEKCVIKQFTWIPNELHQADVVIYTMTDRLENPKGWLKRTREIVRPSGLLIIFSGGQFHQNNLTHFIGEDFELMKSDTLHAIEFCRSDIYPKSTATVTCWKKIA</sequence>
<dbReference type="InterPro" id="IPR051043">
    <property type="entry name" value="Sulfatase_Mod_Factor_Kinase"/>
</dbReference>
<dbReference type="InterPro" id="IPR042095">
    <property type="entry name" value="SUMF_sf"/>
</dbReference>
<dbReference type="EMBL" id="CAJOBC010002428">
    <property type="protein sequence ID" value="CAF3732750.1"/>
    <property type="molecule type" value="Genomic_DNA"/>
</dbReference>
<dbReference type="AlphaFoldDB" id="A0A814DSC8"/>
<protein>
    <recommendedName>
        <fullName evidence="10">Sulfatase-modifying factor enzyme domain-containing protein</fullName>
    </recommendedName>
</protein>
<evidence type="ECO:0000256" key="3">
    <source>
        <dbReference type="ARBA" id="ARBA00023004"/>
    </source>
</evidence>
<evidence type="ECO:0000313" key="8">
    <source>
        <dbReference type="EMBL" id="CAF3732750.1"/>
    </source>
</evidence>
<feature type="domain" description="Sulfatase-modifying factor enzyme-like" evidence="5">
    <location>
        <begin position="240"/>
        <end position="521"/>
    </location>
</feature>
<evidence type="ECO:0000256" key="4">
    <source>
        <dbReference type="ARBA" id="ARBA00037882"/>
    </source>
</evidence>
<evidence type="ECO:0008006" key="10">
    <source>
        <dbReference type="Google" id="ProtNLM"/>
    </source>
</evidence>
<dbReference type="InterPro" id="IPR016187">
    <property type="entry name" value="CTDL_fold"/>
</dbReference>
<keyword evidence="2" id="KW-0560">Oxidoreductase</keyword>
<dbReference type="InterPro" id="IPR005532">
    <property type="entry name" value="SUMF_dom"/>
</dbReference>
<keyword evidence="9" id="KW-1185">Reference proteome</keyword>
<dbReference type="GO" id="GO:0120147">
    <property type="term" value="F:formylglycine-generating oxidase activity"/>
    <property type="evidence" value="ECO:0007669"/>
    <property type="project" value="TreeGrafter"/>
</dbReference>
<dbReference type="Pfam" id="PF12867">
    <property type="entry name" value="DinB_2"/>
    <property type="match status" value="1"/>
</dbReference>
<evidence type="ECO:0000259" key="5">
    <source>
        <dbReference type="Pfam" id="PF03781"/>
    </source>
</evidence>
<dbReference type="NCBIfam" id="TIGR04344">
    <property type="entry name" value="ovoA_Nterm"/>
    <property type="match status" value="1"/>
</dbReference>
<dbReference type="Pfam" id="PF03781">
    <property type="entry name" value="FGE-sulfatase"/>
    <property type="match status" value="1"/>
</dbReference>
<comment type="pathway">
    <text evidence="4">Amino-acid biosynthesis; ergothioneine biosynthesis.</text>
</comment>
<dbReference type="EMBL" id="CAJNOQ010002429">
    <property type="protein sequence ID" value="CAF0957910.1"/>
    <property type="molecule type" value="Genomic_DNA"/>
</dbReference>
<dbReference type="InterPro" id="IPR024775">
    <property type="entry name" value="DinB-like"/>
</dbReference>
<evidence type="ECO:0000313" key="7">
    <source>
        <dbReference type="EMBL" id="CAF0957910.1"/>
    </source>
</evidence>
<dbReference type="PANTHER" id="PTHR23150">
    <property type="entry name" value="SULFATASE MODIFYING FACTOR 1, 2"/>
    <property type="match status" value="1"/>
</dbReference>
<keyword evidence="3" id="KW-0408">Iron</keyword>
<comment type="similarity">
    <text evidence="1">Belongs to the sulfatase-modifying factor family.</text>
</comment>
<reference evidence="7" key="1">
    <citation type="submission" date="2021-02" db="EMBL/GenBank/DDBJ databases">
        <authorList>
            <person name="Nowell W R."/>
        </authorList>
    </citation>
    <scope>NUCLEOTIDE SEQUENCE</scope>
</reference>
<feature type="domain" description="DinB-like" evidence="6">
    <location>
        <begin position="47"/>
        <end position="188"/>
    </location>
</feature>